<dbReference type="Gene3D" id="2.10.10.20">
    <property type="entry name" value="Carbohydrate-binding module superfamily 5/12"/>
    <property type="match status" value="1"/>
</dbReference>
<dbReference type="AlphaFoldDB" id="A0AA90UU21"/>
<organism evidence="1 2">
    <name type="scientific">Segatella copri</name>
    <dbReference type="NCBI Taxonomy" id="165179"/>
    <lineage>
        <taxon>Bacteria</taxon>
        <taxon>Pseudomonadati</taxon>
        <taxon>Bacteroidota</taxon>
        <taxon>Bacteroidia</taxon>
        <taxon>Bacteroidales</taxon>
        <taxon>Prevotellaceae</taxon>
        <taxon>Segatella</taxon>
    </lineage>
</organism>
<reference evidence="2" key="1">
    <citation type="submission" date="2019-09" db="EMBL/GenBank/DDBJ databases">
        <title>Distinct polysaccharide growth profiles of human intestinal Prevotella copri isolates.</title>
        <authorList>
            <person name="Fehlner-Peach H."/>
            <person name="Magnabosco C."/>
            <person name="Raghavan V."/>
            <person name="Scher J.U."/>
            <person name="Tett A."/>
            <person name="Cox L.M."/>
            <person name="Gottsegen C."/>
            <person name="Watters A."/>
            <person name="Wiltshire- Gordon J.D."/>
            <person name="Segata N."/>
            <person name="Bonneau R."/>
            <person name="Littman D.R."/>
        </authorList>
    </citation>
    <scope>NUCLEOTIDE SEQUENCE [LARGE SCALE GENOMIC DNA]</scope>
    <source>
        <strain evidence="2">BU41712</strain>
    </source>
</reference>
<sequence>MSVSITRIVKFIRKGKGVIVAQSRNVYNYTYKEWTQFYGLSGRSVNWDGIINVSDFSVGDTMVINGTVSDKQRITISLYAKVTAIDTNRAIITAQSLYYIASGENGEDGNDGVDAITIDISPENILHKKATTKSTYKVNIKVYRGDTALSYGDDGFSCSGSATMVSGFSYKGSLSGNVYTYDISIEANKAPNTSIRVTIKVGNKTFTRNIKINTVADGQTGAKGDRGPALRGPQAWSDCAVGYVFQSGASGEEYKDIVLYGNNYYSCIKSHTKTASNNPGSATDTNSGLWKLADKLEMVATKILLAQYALVKNLGVEAIDMKDANGNIIFQAKDGNVTCNSGTFTNGTFTNVKVIGSIRNPFNLANDSFDVDYSDNVAMLSSGGGWLDAYSMPWDVSQNGRRLTIVNYKWGGTMAQGQAEISAPNGKYFFEDGIQKSKLKVSREIVEMIGYGTTTEFYGWIVLNRIDLMTSQKYGHCLKALAFGTVSGGNSSSNTSITSNTFDGSKLTVARQSEGLYRVFFPSTWFTYTSSCRVILTGRGVCYGASSPVKATMHSLGNGYFDVVVSDDATRNDGSFDFIIYNGSDFDILK</sequence>
<comment type="caution">
    <text evidence="1">The sequence shown here is derived from an EMBL/GenBank/DDBJ whole genome shotgun (WGS) entry which is preliminary data.</text>
</comment>
<accession>A0AA90UU21</accession>
<dbReference type="RefSeq" id="WP_153093683.1">
    <property type="nucleotide sequence ID" value="NZ_VZBZ01000164.1"/>
</dbReference>
<evidence type="ECO:0000313" key="1">
    <source>
        <dbReference type="EMBL" id="MQN79028.1"/>
    </source>
</evidence>
<proteinExistence type="predicted"/>
<dbReference type="EMBL" id="VZBZ01000164">
    <property type="protein sequence ID" value="MQN79028.1"/>
    <property type="molecule type" value="Genomic_DNA"/>
</dbReference>
<protein>
    <submittedName>
        <fullName evidence="1">Uncharacterized protein</fullName>
    </submittedName>
</protein>
<gene>
    <name evidence="1" type="ORF">F7D71_14430</name>
</gene>
<name>A0AA90UU21_9BACT</name>
<dbReference type="Proteomes" id="UP000423156">
    <property type="component" value="Unassembled WGS sequence"/>
</dbReference>
<evidence type="ECO:0000313" key="2">
    <source>
        <dbReference type="Proteomes" id="UP000423156"/>
    </source>
</evidence>